<dbReference type="OrthoDB" id="68611at2759"/>
<dbReference type="GO" id="GO:0016020">
    <property type="term" value="C:membrane"/>
    <property type="evidence" value="ECO:0007669"/>
    <property type="project" value="UniProtKB-SubCell"/>
</dbReference>
<keyword evidence="3" id="KW-0813">Transport</keyword>
<evidence type="ECO:0000256" key="6">
    <source>
        <dbReference type="ARBA" id="ARBA00023065"/>
    </source>
</evidence>
<organism evidence="10">
    <name type="scientific">Salvia splendens</name>
    <name type="common">Scarlet sage</name>
    <dbReference type="NCBI Taxonomy" id="180675"/>
    <lineage>
        <taxon>Eukaryota</taxon>
        <taxon>Viridiplantae</taxon>
        <taxon>Streptophyta</taxon>
        <taxon>Embryophyta</taxon>
        <taxon>Tracheophyta</taxon>
        <taxon>Spermatophyta</taxon>
        <taxon>Magnoliopsida</taxon>
        <taxon>eudicotyledons</taxon>
        <taxon>Gunneridae</taxon>
        <taxon>Pentapetalae</taxon>
        <taxon>asterids</taxon>
        <taxon>lamiids</taxon>
        <taxon>Lamiales</taxon>
        <taxon>Lamiaceae</taxon>
        <taxon>Nepetoideae</taxon>
        <taxon>Mentheae</taxon>
        <taxon>Salviinae</taxon>
        <taxon>Salvia</taxon>
        <taxon>Salvia subgen. Calosphace</taxon>
        <taxon>core Calosphace</taxon>
    </lineage>
</organism>
<dbReference type="GO" id="GO:0034220">
    <property type="term" value="P:monoatomic ion transmembrane transport"/>
    <property type="evidence" value="ECO:0007669"/>
    <property type="project" value="UniProtKB-KW"/>
</dbReference>
<gene>
    <name evidence="10" type="ORF">SASPL_101331</name>
</gene>
<reference evidence="10" key="1">
    <citation type="submission" date="2018-01" db="EMBL/GenBank/DDBJ databases">
        <authorList>
            <person name="Mao J.F."/>
        </authorList>
    </citation>
    <scope>NUCLEOTIDE SEQUENCE</scope>
    <source>
        <strain evidence="10">Huo1</strain>
        <tissue evidence="10">Leaf</tissue>
    </source>
</reference>
<feature type="transmembrane region" description="Helical" evidence="9">
    <location>
        <begin position="49"/>
        <end position="69"/>
    </location>
</feature>
<evidence type="ECO:0000256" key="2">
    <source>
        <dbReference type="ARBA" id="ARBA00007079"/>
    </source>
</evidence>
<evidence type="ECO:0000256" key="3">
    <source>
        <dbReference type="ARBA" id="ARBA00022448"/>
    </source>
</evidence>
<feature type="transmembrane region" description="Helical" evidence="9">
    <location>
        <begin position="106"/>
        <end position="126"/>
    </location>
</feature>
<protein>
    <recommendedName>
        <fullName evidence="12">Aluminum-activated malate transporter</fullName>
    </recommendedName>
</protein>
<dbReference type="PANTHER" id="PTHR31086">
    <property type="entry name" value="ALUMINUM-ACTIVATED MALATE TRANSPORTER 10"/>
    <property type="match status" value="1"/>
</dbReference>
<proteinExistence type="inferred from homology"/>
<comment type="similarity">
    <text evidence="2">Belongs to the aromatic acid exporter (TC 2.A.85) family.</text>
</comment>
<evidence type="ECO:0000256" key="8">
    <source>
        <dbReference type="ARBA" id="ARBA00023303"/>
    </source>
</evidence>
<keyword evidence="5 9" id="KW-1133">Transmembrane helix</keyword>
<dbReference type="Pfam" id="PF11744">
    <property type="entry name" value="ALMT"/>
    <property type="match status" value="1"/>
</dbReference>
<keyword evidence="8" id="KW-0407">Ion channel</keyword>
<keyword evidence="6" id="KW-0406">Ion transport</keyword>
<dbReference type="AlphaFoldDB" id="A0A8X8YTS4"/>
<feature type="transmembrane region" description="Helical" evidence="9">
    <location>
        <begin position="132"/>
        <end position="151"/>
    </location>
</feature>
<feature type="transmembrane region" description="Helical" evidence="9">
    <location>
        <begin position="75"/>
        <end position="94"/>
    </location>
</feature>
<evidence type="ECO:0000256" key="1">
    <source>
        <dbReference type="ARBA" id="ARBA00004141"/>
    </source>
</evidence>
<dbReference type="InterPro" id="IPR020966">
    <property type="entry name" value="ALMT"/>
</dbReference>
<sequence length="467" mass="51384">MMGPENSEKPTILIRGWLWFRDIPSKPLATIRGVARQAIELAKDDPRRLIHSLKVGLTVTLVSLLYYLQPLYNNLGASAMWAVMTVVVVFEFSVGGTIGKCLNRGLATLAAATLALGANHLAILSGGENKPYLIGLFVFIQAVAMSFVRFFPKVKAKYDYGILIFILTFSLVSISGLRMNEVIKLAQARLVTIVIGALTCLAVCILIYPVWAGEDLHTYVAKNISQLGNFLEEHMDQCFKTSCNARIEITNPSISNLNSILVDSKGRDETLANLARWEPGHGQFLFRHPWKQYLKIGNLTRQCACRLEPINGYLNSNIQAPQEIQCKIQEAFSESGKALKELAWAIETMTKPSSANPRIANLKTASANLKILLRLGIKGDESDILQIIPIAEVMIDMVSSVEQIGDAVNELSVMAKFKSKNGNGVEGESEIGLDKNCIEIGMAEIPSLSVAIDERTEEFSADEQILI</sequence>
<comment type="caution">
    <text evidence="10">The sequence shown here is derived from an EMBL/GenBank/DDBJ whole genome shotgun (WGS) entry which is preliminary data.</text>
</comment>
<keyword evidence="11" id="KW-1185">Reference proteome</keyword>
<evidence type="ECO:0000256" key="7">
    <source>
        <dbReference type="ARBA" id="ARBA00023136"/>
    </source>
</evidence>
<evidence type="ECO:0000256" key="9">
    <source>
        <dbReference type="SAM" id="Phobius"/>
    </source>
</evidence>
<comment type="subcellular location">
    <subcellularLocation>
        <location evidence="1">Membrane</location>
        <topology evidence="1">Multi-pass membrane protein</topology>
    </subcellularLocation>
</comment>
<dbReference type="Proteomes" id="UP000298416">
    <property type="component" value="Unassembled WGS sequence"/>
</dbReference>
<evidence type="ECO:0000313" key="10">
    <source>
        <dbReference type="EMBL" id="KAG6436432.1"/>
    </source>
</evidence>
<evidence type="ECO:0008006" key="12">
    <source>
        <dbReference type="Google" id="ProtNLM"/>
    </source>
</evidence>
<evidence type="ECO:0000256" key="4">
    <source>
        <dbReference type="ARBA" id="ARBA00022692"/>
    </source>
</evidence>
<feature type="transmembrane region" description="Helical" evidence="9">
    <location>
        <begin position="190"/>
        <end position="211"/>
    </location>
</feature>
<evidence type="ECO:0000256" key="5">
    <source>
        <dbReference type="ARBA" id="ARBA00022989"/>
    </source>
</evidence>
<reference evidence="10" key="2">
    <citation type="submission" date="2020-08" db="EMBL/GenBank/DDBJ databases">
        <title>Plant Genome Project.</title>
        <authorList>
            <person name="Zhang R.-G."/>
        </authorList>
    </citation>
    <scope>NUCLEOTIDE SEQUENCE</scope>
    <source>
        <strain evidence="10">Huo1</strain>
        <tissue evidence="10">Leaf</tissue>
    </source>
</reference>
<keyword evidence="7 9" id="KW-0472">Membrane</keyword>
<accession>A0A8X8YTS4</accession>
<keyword evidence="4 9" id="KW-0812">Transmembrane</keyword>
<dbReference type="EMBL" id="PNBA02000001">
    <property type="protein sequence ID" value="KAG6436432.1"/>
    <property type="molecule type" value="Genomic_DNA"/>
</dbReference>
<evidence type="ECO:0000313" key="11">
    <source>
        <dbReference type="Proteomes" id="UP000298416"/>
    </source>
</evidence>
<feature type="transmembrane region" description="Helical" evidence="9">
    <location>
        <begin position="158"/>
        <end position="178"/>
    </location>
</feature>
<dbReference type="GO" id="GO:0015743">
    <property type="term" value="P:malate transport"/>
    <property type="evidence" value="ECO:0007669"/>
    <property type="project" value="InterPro"/>
</dbReference>
<name>A0A8X8YTS4_SALSN</name>